<dbReference type="GO" id="GO:0016020">
    <property type="term" value="C:membrane"/>
    <property type="evidence" value="ECO:0007669"/>
    <property type="project" value="UniProtKB-SubCell"/>
</dbReference>
<evidence type="ECO:0000256" key="10">
    <source>
        <dbReference type="SAM" id="Phobius"/>
    </source>
</evidence>
<dbReference type="SUPFAM" id="SSF52058">
    <property type="entry name" value="L domain-like"/>
    <property type="match status" value="1"/>
</dbReference>
<evidence type="ECO:0000256" key="3">
    <source>
        <dbReference type="ARBA" id="ARBA00022692"/>
    </source>
</evidence>
<evidence type="ECO:0000313" key="13">
    <source>
        <dbReference type="Proteomes" id="UP001172457"/>
    </source>
</evidence>
<dbReference type="GO" id="GO:0004672">
    <property type="term" value="F:protein kinase activity"/>
    <property type="evidence" value="ECO:0007669"/>
    <property type="project" value="InterPro"/>
</dbReference>
<dbReference type="InterPro" id="IPR046959">
    <property type="entry name" value="PRK1-6/SRF4-like"/>
</dbReference>
<name>A0AA38W6D5_9ASTR</name>
<evidence type="ECO:0000256" key="6">
    <source>
        <dbReference type="ARBA" id="ARBA00022840"/>
    </source>
</evidence>
<feature type="transmembrane region" description="Helical" evidence="10">
    <location>
        <begin position="263"/>
        <end position="284"/>
    </location>
</feature>
<dbReference type="Gene3D" id="3.30.200.20">
    <property type="entry name" value="Phosphorylase Kinase, domain 1"/>
    <property type="match status" value="1"/>
</dbReference>
<feature type="domain" description="Protein kinase" evidence="11">
    <location>
        <begin position="347"/>
        <end position="634"/>
    </location>
</feature>
<evidence type="ECO:0000259" key="11">
    <source>
        <dbReference type="PROSITE" id="PS50011"/>
    </source>
</evidence>
<dbReference type="PANTHER" id="PTHR48007">
    <property type="entry name" value="LEUCINE-RICH REPEAT RECEPTOR-LIKE PROTEIN KINASE PXC1"/>
    <property type="match status" value="1"/>
</dbReference>
<protein>
    <recommendedName>
        <fullName evidence="11">Protein kinase domain-containing protein</fullName>
    </recommendedName>
</protein>
<accession>A0AA38W6D5</accession>
<gene>
    <name evidence="12" type="ORF">OSB04_020960</name>
</gene>
<evidence type="ECO:0000256" key="8">
    <source>
        <dbReference type="ARBA" id="ARBA00023136"/>
    </source>
</evidence>
<dbReference type="EMBL" id="JARYMX010000005">
    <property type="protein sequence ID" value="KAJ9548417.1"/>
    <property type="molecule type" value="Genomic_DNA"/>
</dbReference>
<dbReference type="Proteomes" id="UP001172457">
    <property type="component" value="Chromosome 5"/>
</dbReference>
<dbReference type="Gene3D" id="1.10.510.10">
    <property type="entry name" value="Transferase(Phosphotransferase) domain 1"/>
    <property type="match status" value="1"/>
</dbReference>
<dbReference type="AlphaFoldDB" id="A0AA38W6D5"/>
<dbReference type="PANTHER" id="PTHR48007:SF60">
    <property type="entry name" value="PROTEIN KINASE DOMAIN-CONTAINING PROTEIN"/>
    <property type="match status" value="1"/>
</dbReference>
<keyword evidence="5" id="KW-0547">Nucleotide-binding</keyword>
<evidence type="ECO:0000256" key="7">
    <source>
        <dbReference type="ARBA" id="ARBA00022989"/>
    </source>
</evidence>
<dbReference type="InterPro" id="IPR000719">
    <property type="entry name" value="Prot_kinase_dom"/>
</dbReference>
<dbReference type="GO" id="GO:0005524">
    <property type="term" value="F:ATP binding"/>
    <property type="evidence" value="ECO:0007669"/>
    <property type="project" value="UniProtKB-KW"/>
</dbReference>
<evidence type="ECO:0000313" key="12">
    <source>
        <dbReference type="EMBL" id="KAJ9548417.1"/>
    </source>
</evidence>
<keyword evidence="6" id="KW-0067">ATP-binding</keyword>
<dbReference type="Gene3D" id="3.80.10.10">
    <property type="entry name" value="Ribonuclease Inhibitor"/>
    <property type="match status" value="2"/>
</dbReference>
<organism evidence="12 13">
    <name type="scientific">Centaurea solstitialis</name>
    <name type="common">yellow star-thistle</name>
    <dbReference type="NCBI Taxonomy" id="347529"/>
    <lineage>
        <taxon>Eukaryota</taxon>
        <taxon>Viridiplantae</taxon>
        <taxon>Streptophyta</taxon>
        <taxon>Embryophyta</taxon>
        <taxon>Tracheophyta</taxon>
        <taxon>Spermatophyta</taxon>
        <taxon>Magnoliopsida</taxon>
        <taxon>eudicotyledons</taxon>
        <taxon>Gunneridae</taxon>
        <taxon>Pentapetalae</taxon>
        <taxon>asterids</taxon>
        <taxon>campanulids</taxon>
        <taxon>Asterales</taxon>
        <taxon>Asteraceae</taxon>
        <taxon>Carduoideae</taxon>
        <taxon>Cardueae</taxon>
        <taxon>Centaureinae</taxon>
        <taxon>Centaurea</taxon>
    </lineage>
</organism>
<dbReference type="FunFam" id="3.30.200.20:FF:000307">
    <property type="entry name" value="pollen receptor-like kinase 1"/>
    <property type="match status" value="1"/>
</dbReference>
<dbReference type="SUPFAM" id="SSF56112">
    <property type="entry name" value="Protein kinase-like (PK-like)"/>
    <property type="match status" value="1"/>
</dbReference>
<keyword evidence="4" id="KW-0677">Repeat</keyword>
<evidence type="ECO:0000256" key="9">
    <source>
        <dbReference type="SAM" id="MobiDB-lite"/>
    </source>
</evidence>
<proteinExistence type="predicted"/>
<dbReference type="PROSITE" id="PS50011">
    <property type="entry name" value="PROTEIN_KINASE_DOM"/>
    <property type="match status" value="1"/>
</dbReference>
<evidence type="ECO:0000256" key="1">
    <source>
        <dbReference type="ARBA" id="ARBA00004370"/>
    </source>
</evidence>
<keyword evidence="3 10" id="KW-0812">Transmembrane</keyword>
<feature type="region of interest" description="Disordered" evidence="9">
    <location>
        <begin position="631"/>
        <end position="655"/>
    </location>
</feature>
<keyword evidence="13" id="KW-1185">Reference proteome</keyword>
<evidence type="ECO:0000256" key="2">
    <source>
        <dbReference type="ARBA" id="ARBA00022614"/>
    </source>
</evidence>
<evidence type="ECO:0000256" key="5">
    <source>
        <dbReference type="ARBA" id="ARBA00022741"/>
    </source>
</evidence>
<reference evidence="12" key="1">
    <citation type="submission" date="2023-03" db="EMBL/GenBank/DDBJ databases">
        <title>Chromosome-scale reference genome and RAD-based genetic map of yellow starthistle (Centaurea solstitialis) reveal putative structural variation and QTLs associated with invader traits.</title>
        <authorList>
            <person name="Reatini B."/>
            <person name="Cang F.A."/>
            <person name="Jiang Q."/>
            <person name="Mckibben M.T.W."/>
            <person name="Barker M.S."/>
            <person name="Rieseberg L.H."/>
            <person name="Dlugosch K.M."/>
        </authorList>
    </citation>
    <scope>NUCLEOTIDE SEQUENCE</scope>
    <source>
        <strain evidence="12">CAN-66</strain>
        <tissue evidence="12">Leaf</tissue>
    </source>
</reference>
<dbReference type="InterPro" id="IPR001611">
    <property type="entry name" value="Leu-rich_rpt"/>
</dbReference>
<dbReference type="InterPro" id="IPR032675">
    <property type="entry name" value="LRR_dom_sf"/>
</dbReference>
<evidence type="ECO:0000256" key="4">
    <source>
        <dbReference type="ARBA" id="ARBA00022737"/>
    </source>
</evidence>
<dbReference type="Pfam" id="PF13855">
    <property type="entry name" value="LRR_8"/>
    <property type="match status" value="1"/>
</dbReference>
<comment type="subcellular location">
    <subcellularLocation>
        <location evidence="1">Membrane</location>
    </subcellularLocation>
</comment>
<keyword evidence="7 10" id="KW-1133">Transmembrane helix</keyword>
<keyword evidence="2" id="KW-0433">Leucine-rich repeat</keyword>
<dbReference type="InterPro" id="IPR011009">
    <property type="entry name" value="Kinase-like_dom_sf"/>
</dbReference>
<keyword evidence="8 10" id="KW-0472">Membrane</keyword>
<comment type="caution">
    <text evidence="12">The sequence shown here is derived from an EMBL/GenBank/DDBJ whole genome shotgun (WGS) entry which is preliminary data.</text>
</comment>
<sequence length="655" mass="72948">MSFFLFLHLSFLMPRKPTPIIHLIFKSSVTPRPATIAICSVIPFHGRALACARTTAIHVGLGSTNPFSPPPRSRVPDHVHRSRAWHSLHQREYLGDKTRREGLEGSIDPTILARLPSLVSISLKNNSLEGTLPDFRTLGGMREIFLSNNRFYGEIKDHAFDGLNRLTKLYLAHNELMGHIPLSLTSLPKLKELVLDNNHFDGHIPNFQKGKLTLVNFAHNLLHGRIPEGLRGFPASRFSGNGELCGKPLKECHKAPGTSTTSIIIIAVVLATAVVSVLFAIVILTHHHRQQRRHLGLVAGARNQGSTVLAASANLEKGHSGKKVDLSMKLTFFRDNVETFDLADLLKASAEVLGSGMFGSSYKAGLNGGKLVVVKRFKQMNNIGKDEFCKHMARLGGLRHPNVLPLVAFYYRTEEKLLVSDYIDNISLAFHLHGKQSNETLSPNWPTRLKIVKGVVRGLQYLYNKLPSLIVPHGHLKSSNVLLERNYEPLLTDYGLVPLTNPELAREIMMAYKSPEYKQTGRISKRTDIWCLGILILEIMTGKIPGNTFHQGGKGNDTEFADFISSVADQELSADMFDKEMTGFDKSNEGEMMKLLKIGLSCCETDTNKRMEIKQVVERIEEVKEKDSVEEDFYSTYSSETDKGSSIGYSAESTN</sequence>
<dbReference type="Pfam" id="PF00069">
    <property type="entry name" value="Pkinase"/>
    <property type="match status" value="1"/>
</dbReference>